<evidence type="ECO:0000256" key="2">
    <source>
        <dbReference type="SAM" id="Phobius"/>
    </source>
</evidence>
<dbReference type="SMART" id="SM00014">
    <property type="entry name" value="acidPPc"/>
    <property type="match status" value="1"/>
</dbReference>
<keyword evidence="2" id="KW-1133">Transmembrane helix</keyword>
<feature type="transmembrane region" description="Helical" evidence="2">
    <location>
        <begin position="119"/>
        <end position="140"/>
    </location>
</feature>
<feature type="transmembrane region" description="Helical" evidence="2">
    <location>
        <begin position="184"/>
        <end position="205"/>
    </location>
</feature>
<dbReference type="EMBL" id="BAAAZN010000014">
    <property type="protein sequence ID" value="GAA3566368.1"/>
    <property type="molecule type" value="Genomic_DNA"/>
</dbReference>
<dbReference type="Gene3D" id="1.20.144.10">
    <property type="entry name" value="Phosphatidic acid phosphatase type 2/haloperoxidase"/>
    <property type="match status" value="1"/>
</dbReference>
<feature type="domain" description="Phosphatidic acid phosphatase type 2/haloperoxidase" evidence="3">
    <location>
        <begin position="118"/>
        <end position="226"/>
    </location>
</feature>
<feature type="transmembrane region" description="Helical" evidence="2">
    <location>
        <begin position="95"/>
        <end position="112"/>
    </location>
</feature>
<feature type="transmembrane region" description="Helical" evidence="2">
    <location>
        <begin position="39"/>
        <end position="59"/>
    </location>
</feature>
<feature type="transmembrane region" description="Helical" evidence="2">
    <location>
        <begin position="211"/>
        <end position="230"/>
    </location>
</feature>
<feature type="transmembrane region" description="Helical" evidence="2">
    <location>
        <begin position="242"/>
        <end position="262"/>
    </location>
</feature>
<sequence>MVGDMAVMTPGPASRTTPLPLPRASARSPLAGPRTWRTAVLVAAAAGCTIAFAVAYLLFVHTAGGQLAEDGVVHSAQAIDRSIVDWAQPLRDVDLVVVLGAAGLVVALLALVRGRFALGVTTLVLFLSPLAAAQLLKLYVLERPPGTDGSGVPGHNSFPSGHVAAATAVVFALAVVLPARFRTWVLALGAPGVAWVAAATVALGWHRLSDTLGGGLLVAAVVCAGAAVVSARRPDGRRIPPVATTIALAGPAAVVLGGYAILSSATSGAARFGAALVLAALGTTAVLLLAAGPLRRVNFDPSGARTRIAGRPGTRRCSGT</sequence>
<keyword evidence="2" id="KW-0472">Membrane</keyword>
<feature type="transmembrane region" description="Helical" evidence="2">
    <location>
        <begin position="268"/>
        <end position="291"/>
    </location>
</feature>
<evidence type="ECO:0000313" key="4">
    <source>
        <dbReference type="EMBL" id="GAA3566368.1"/>
    </source>
</evidence>
<feature type="transmembrane region" description="Helical" evidence="2">
    <location>
        <begin position="160"/>
        <end position="177"/>
    </location>
</feature>
<dbReference type="InterPro" id="IPR036938">
    <property type="entry name" value="PAP2/HPO_sf"/>
</dbReference>
<dbReference type="Proteomes" id="UP001500689">
    <property type="component" value="Unassembled WGS sequence"/>
</dbReference>
<proteinExistence type="predicted"/>
<organism evidence="4 5">
    <name type="scientific">Amycolatopsis ultiminotia</name>
    <dbReference type="NCBI Taxonomy" id="543629"/>
    <lineage>
        <taxon>Bacteria</taxon>
        <taxon>Bacillati</taxon>
        <taxon>Actinomycetota</taxon>
        <taxon>Actinomycetes</taxon>
        <taxon>Pseudonocardiales</taxon>
        <taxon>Pseudonocardiaceae</taxon>
        <taxon>Amycolatopsis</taxon>
    </lineage>
</organism>
<evidence type="ECO:0000256" key="1">
    <source>
        <dbReference type="SAM" id="MobiDB-lite"/>
    </source>
</evidence>
<dbReference type="SUPFAM" id="SSF48317">
    <property type="entry name" value="Acid phosphatase/Vanadium-dependent haloperoxidase"/>
    <property type="match status" value="1"/>
</dbReference>
<keyword evidence="2" id="KW-0812">Transmembrane</keyword>
<protein>
    <submittedName>
        <fullName evidence="4">Phosphatase PAP2 family protein</fullName>
    </submittedName>
</protein>
<evidence type="ECO:0000313" key="5">
    <source>
        <dbReference type="Proteomes" id="UP001500689"/>
    </source>
</evidence>
<dbReference type="InterPro" id="IPR000326">
    <property type="entry name" value="PAP2/HPO"/>
</dbReference>
<feature type="region of interest" description="Disordered" evidence="1">
    <location>
        <begin position="1"/>
        <end position="24"/>
    </location>
</feature>
<reference evidence="5" key="1">
    <citation type="journal article" date="2019" name="Int. J. Syst. Evol. Microbiol.">
        <title>The Global Catalogue of Microorganisms (GCM) 10K type strain sequencing project: providing services to taxonomists for standard genome sequencing and annotation.</title>
        <authorList>
            <consortium name="The Broad Institute Genomics Platform"/>
            <consortium name="The Broad Institute Genome Sequencing Center for Infectious Disease"/>
            <person name="Wu L."/>
            <person name="Ma J."/>
        </authorList>
    </citation>
    <scope>NUCLEOTIDE SEQUENCE [LARGE SCALE GENOMIC DNA]</scope>
    <source>
        <strain evidence="5">JCM 16898</strain>
    </source>
</reference>
<name>A0ABP6XGF4_9PSEU</name>
<gene>
    <name evidence="4" type="ORF">GCM10022222_57780</name>
</gene>
<keyword evidence="5" id="KW-1185">Reference proteome</keyword>
<comment type="caution">
    <text evidence="4">The sequence shown here is derived from an EMBL/GenBank/DDBJ whole genome shotgun (WGS) entry which is preliminary data.</text>
</comment>
<dbReference type="Pfam" id="PF01569">
    <property type="entry name" value="PAP2"/>
    <property type="match status" value="1"/>
</dbReference>
<evidence type="ECO:0000259" key="3">
    <source>
        <dbReference type="SMART" id="SM00014"/>
    </source>
</evidence>
<accession>A0ABP6XGF4</accession>